<accession>A0A317XJW1</accession>
<reference evidence="1 2" key="1">
    <citation type="journal article" date="2018" name="Mol. Biol. Evol.">
        <title>Broad Genomic Sampling Reveals a Smut Pathogenic Ancestry of the Fungal Clade Ustilaginomycotina.</title>
        <authorList>
            <person name="Kijpornyongpan T."/>
            <person name="Mondo S.J."/>
            <person name="Barry K."/>
            <person name="Sandor L."/>
            <person name="Lee J."/>
            <person name="Lipzen A."/>
            <person name="Pangilinan J."/>
            <person name="LaButti K."/>
            <person name="Hainaut M."/>
            <person name="Henrissat B."/>
            <person name="Grigoriev I.V."/>
            <person name="Spatafora J.W."/>
            <person name="Aime M.C."/>
        </authorList>
    </citation>
    <scope>NUCLEOTIDE SEQUENCE [LARGE SCALE GENOMIC DNA]</scope>
    <source>
        <strain evidence="1 2">MCA 3645</strain>
    </source>
</reference>
<name>A0A317XJW1_9BASI</name>
<dbReference type="EMBL" id="KZ819198">
    <property type="protein sequence ID" value="PWY98575.1"/>
    <property type="molecule type" value="Genomic_DNA"/>
</dbReference>
<dbReference type="InParanoid" id="A0A317XJW1"/>
<sequence length="80" mass="8866">MACILAFLMTVSLVPPHFHRSSFALVLRCASAMSRIFRVSWSEGLRSNPLRCAFSRGQRSDEAAVLDPRLCLHTGVSAFI</sequence>
<dbReference type="AlphaFoldDB" id="A0A317XJW1"/>
<organism evidence="1 2">
    <name type="scientific">Testicularia cyperi</name>
    <dbReference type="NCBI Taxonomy" id="1882483"/>
    <lineage>
        <taxon>Eukaryota</taxon>
        <taxon>Fungi</taxon>
        <taxon>Dikarya</taxon>
        <taxon>Basidiomycota</taxon>
        <taxon>Ustilaginomycotina</taxon>
        <taxon>Ustilaginomycetes</taxon>
        <taxon>Ustilaginales</taxon>
        <taxon>Anthracoideaceae</taxon>
        <taxon>Testicularia</taxon>
    </lineage>
</organism>
<proteinExistence type="predicted"/>
<evidence type="ECO:0000313" key="2">
    <source>
        <dbReference type="Proteomes" id="UP000246740"/>
    </source>
</evidence>
<keyword evidence="2" id="KW-1185">Reference proteome</keyword>
<dbReference type="Proteomes" id="UP000246740">
    <property type="component" value="Unassembled WGS sequence"/>
</dbReference>
<evidence type="ECO:0000313" key="1">
    <source>
        <dbReference type="EMBL" id="PWY98575.1"/>
    </source>
</evidence>
<protein>
    <submittedName>
        <fullName evidence="1">Uncharacterized protein</fullName>
    </submittedName>
</protein>
<gene>
    <name evidence="1" type="ORF">BCV70DRAFT_33955</name>
</gene>